<protein>
    <submittedName>
        <fullName evidence="1">Uncharacterized protein</fullName>
    </submittedName>
</protein>
<dbReference type="AlphaFoldDB" id="A0A9P6Z414"/>
<keyword evidence="2" id="KW-1185">Reference proteome</keyword>
<accession>A0A9P6Z414</accession>
<sequence>MVLLKNPLTIKRTNDSSLSFCYEFFMIFVLQIFAKHGLKRISKSEPAYNFRAIYKSIDAVVDVLPQCEFIPVSGIELVLLETSGASGNDDIRRETTDYVKAAYGLLALLHTVAYKYAYADIVIFNQLKVCFVHAANDKVRLWAFCLVSKELYVLNRADSSMLPTDPSKAENDFRKSHEQNKLFAEENPNSCIEQLDTYLVEVAEVKLSSQVLDAEDIHVNSSPLTAELFFEADSSDNN</sequence>
<comment type="caution">
    <text evidence="1">The sequence shown here is derived from an EMBL/GenBank/DDBJ whole genome shotgun (WGS) entry which is preliminary data.</text>
</comment>
<gene>
    <name evidence="1" type="ORF">G6F50_005736</name>
</gene>
<dbReference type="Proteomes" id="UP000740926">
    <property type="component" value="Unassembled WGS sequence"/>
</dbReference>
<proteinExistence type="predicted"/>
<evidence type="ECO:0000313" key="2">
    <source>
        <dbReference type="Proteomes" id="UP000740926"/>
    </source>
</evidence>
<name>A0A9P6Z414_9FUNG</name>
<organism evidence="1 2">
    <name type="scientific">Rhizopus delemar</name>
    <dbReference type="NCBI Taxonomy" id="936053"/>
    <lineage>
        <taxon>Eukaryota</taxon>
        <taxon>Fungi</taxon>
        <taxon>Fungi incertae sedis</taxon>
        <taxon>Mucoromycota</taxon>
        <taxon>Mucoromycotina</taxon>
        <taxon>Mucoromycetes</taxon>
        <taxon>Mucorales</taxon>
        <taxon>Mucorineae</taxon>
        <taxon>Rhizopodaceae</taxon>
        <taxon>Rhizopus</taxon>
    </lineage>
</organism>
<dbReference type="EMBL" id="JAANIU010000787">
    <property type="protein sequence ID" value="KAG1570162.1"/>
    <property type="molecule type" value="Genomic_DNA"/>
</dbReference>
<evidence type="ECO:0000313" key="1">
    <source>
        <dbReference type="EMBL" id="KAG1570162.1"/>
    </source>
</evidence>
<reference evidence="1 2" key="1">
    <citation type="journal article" date="2020" name="Microb. Genom.">
        <title>Genetic diversity of clinical and environmental Mucorales isolates obtained from an investigation of mucormycosis cases among solid organ transplant recipients.</title>
        <authorList>
            <person name="Nguyen M.H."/>
            <person name="Kaul D."/>
            <person name="Muto C."/>
            <person name="Cheng S.J."/>
            <person name="Richter R.A."/>
            <person name="Bruno V.M."/>
            <person name="Liu G."/>
            <person name="Beyhan S."/>
            <person name="Sundermann A.J."/>
            <person name="Mounaud S."/>
            <person name="Pasculle A.W."/>
            <person name="Nierman W.C."/>
            <person name="Driscoll E."/>
            <person name="Cumbie R."/>
            <person name="Clancy C.J."/>
            <person name="Dupont C.L."/>
        </authorList>
    </citation>
    <scope>NUCLEOTIDE SEQUENCE [LARGE SCALE GENOMIC DNA]</scope>
    <source>
        <strain evidence="1 2">GL24</strain>
    </source>
</reference>